<comment type="caution">
    <text evidence="11">The sequence shown here is derived from an EMBL/GenBank/DDBJ whole genome shotgun (WGS) entry which is preliminary data.</text>
</comment>
<keyword evidence="12" id="KW-1185">Reference proteome</keyword>
<protein>
    <recommendedName>
        <fullName evidence="10">Flagellar protein FliL</fullName>
    </recommendedName>
</protein>
<evidence type="ECO:0000256" key="5">
    <source>
        <dbReference type="ARBA" id="ARBA00022500"/>
    </source>
</evidence>
<evidence type="ECO:0000256" key="1">
    <source>
        <dbReference type="ARBA" id="ARBA00002254"/>
    </source>
</evidence>
<keyword evidence="6 10" id="KW-0812">Transmembrane</keyword>
<evidence type="ECO:0000256" key="8">
    <source>
        <dbReference type="ARBA" id="ARBA00022989"/>
    </source>
</evidence>
<dbReference type="EMBL" id="JACOGD010000009">
    <property type="protein sequence ID" value="MBC3933312.1"/>
    <property type="molecule type" value="Genomic_DNA"/>
</dbReference>
<evidence type="ECO:0000256" key="3">
    <source>
        <dbReference type="ARBA" id="ARBA00008281"/>
    </source>
</evidence>
<keyword evidence="9 10" id="KW-0472">Membrane</keyword>
<keyword evidence="7 10" id="KW-0283">Flagellar rotation</keyword>
<dbReference type="InterPro" id="IPR005503">
    <property type="entry name" value="FliL"/>
</dbReference>
<evidence type="ECO:0000256" key="7">
    <source>
        <dbReference type="ARBA" id="ARBA00022779"/>
    </source>
</evidence>
<evidence type="ECO:0000313" key="11">
    <source>
        <dbReference type="EMBL" id="MBC3933312.1"/>
    </source>
</evidence>
<dbReference type="Pfam" id="PF03748">
    <property type="entry name" value="FliL"/>
    <property type="match status" value="1"/>
</dbReference>
<accession>A0ABR7A9H6</accession>
<keyword evidence="4" id="KW-1003">Cell membrane</keyword>
<keyword evidence="11" id="KW-0282">Flagellum</keyword>
<dbReference type="Proteomes" id="UP000654304">
    <property type="component" value="Unassembled WGS sequence"/>
</dbReference>
<evidence type="ECO:0000256" key="2">
    <source>
        <dbReference type="ARBA" id="ARBA00004162"/>
    </source>
</evidence>
<organism evidence="11 12">
    <name type="scientific">Undibacterium curvum</name>
    <dbReference type="NCBI Taxonomy" id="2762294"/>
    <lineage>
        <taxon>Bacteria</taxon>
        <taxon>Pseudomonadati</taxon>
        <taxon>Pseudomonadota</taxon>
        <taxon>Betaproteobacteria</taxon>
        <taxon>Burkholderiales</taxon>
        <taxon>Oxalobacteraceae</taxon>
        <taxon>Undibacterium</taxon>
    </lineage>
</organism>
<evidence type="ECO:0000313" key="12">
    <source>
        <dbReference type="Proteomes" id="UP000654304"/>
    </source>
</evidence>
<sequence length="215" mass="24643">MAREKSRASLLSAQLDFEDIRNPGEPVEQSLDELSHLQFDVGNNELKPEPKTSKTPLILRTAADIAKEQLRQERLERERKKASEKADNFAFYAAIVALLSFLVIFGVVFFTKFSNNENMPSYLALPQTVVNLDGQVIRMQVNIQVANSDREWLAKHKQALTEMFPITMTTIDPEDLKTEEGLERIREQMRVDLNQRLATDKVQSVLLNELLTQNR</sequence>
<keyword evidence="5 10" id="KW-0145">Chemotaxis</keyword>
<dbReference type="RefSeq" id="WP_186904886.1">
    <property type="nucleotide sequence ID" value="NZ_JACOGD010000009.1"/>
</dbReference>
<keyword evidence="11" id="KW-0966">Cell projection</keyword>
<evidence type="ECO:0000256" key="9">
    <source>
        <dbReference type="ARBA" id="ARBA00023136"/>
    </source>
</evidence>
<reference evidence="11 12" key="1">
    <citation type="submission" date="2020-08" db="EMBL/GenBank/DDBJ databases">
        <title>Novel species isolated from subtropical streams in China.</title>
        <authorList>
            <person name="Lu H."/>
        </authorList>
    </citation>
    <scope>NUCLEOTIDE SEQUENCE [LARGE SCALE GENOMIC DNA]</scope>
    <source>
        <strain evidence="11 12">CY22W</strain>
    </source>
</reference>
<comment type="function">
    <text evidence="1 10">Controls the rotational direction of flagella during chemotaxis.</text>
</comment>
<keyword evidence="11" id="KW-0969">Cilium</keyword>
<evidence type="ECO:0000256" key="6">
    <source>
        <dbReference type="ARBA" id="ARBA00022692"/>
    </source>
</evidence>
<comment type="subcellular location">
    <subcellularLocation>
        <location evidence="10">Cell inner membrane</location>
    </subcellularLocation>
    <subcellularLocation>
        <location evidence="2">Cell membrane</location>
        <topology evidence="2">Single-pass membrane protein</topology>
    </subcellularLocation>
</comment>
<evidence type="ECO:0000256" key="10">
    <source>
        <dbReference type="RuleBase" id="RU364125"/>
    </source>
</evidence>
<keyword evidence="10" id="KW-0997">Cell inner membrane</keyword>
<gene>
    <name evidence="11" type="ORF">H8K43_16655</name>
</gene>
<evidence type="ECO:0000256" key="4">
    <source>
        <dbReference type="ARBA" id="ARBA00022475"/>
    </source>
</evidence>
<keyword evidence="8 10" id="KW-1133">Transmembrane helix</keyword>
<name>A0ABR7A9H6_9BURK</name>
<feature type="transmembrane region" description="Helical" evidence="10">
    <location>
        <begin position="89"/>
        <end position="110"/>
    </location>
</feature>
<proteinExistence type="inferred from homology"/>
<comment type="similarity">
    <text evidence="3 10">Belongs to the FliL family.</text>
</comment>